<dbReference type="SUPFAM" id="SSF51430">
    <property type="entry name" value="NAD(P)-linked oxidoreductase"/>
    <property type="match status" value="1"/>
</dbReference>
<dbReference type="Pfam" id="PF00248">
    <property type="entry name" value="Aldo_ket_red"/>
    <property type="match status" value="1"/>
</dbReference>
<dbReference type="EMBL" id="LN890655">
    <property type="protein sequence ID" value="CUS02197.2"/>
    <property type="molecule type" value="Genomic_DNA"/>
</dbReference>
<keyword evidence="2" id="KW-0560">Oxidoreductase</keyword>
<accession>A0A161K2P9</accession>
<sequence>MIRERFNQTGLKVTPLGLGLAALGRPGYINLGHAADLSGDYDVEKMEAHAHGVLDAAWAGGVRYFDAARSYGRAEQFLASWLRARAIAPEAVTVGSKWGYTYTAGWRIEAEKHEVKDHTLPVLRRQIGESRALLGGFLNLYQIHSATLDSGVLDNREVLAALADLRDEGLVIGLSLSGPAQDKTLLKAIDIRSGGAPLFGAVQATWNLLAREAGDALRQAHAAGMGVIIKEALANGRLTARNDDPAFAARRRLLQDAADDAGVTIDALALAAVLAQPWADVVLSGAAQAAHLASNLRALDVVWRDELDERLSGLVEAPEQYWRTRGGLDWN</sequence>
<gene>
    <name evidence="2" type="primary">pld</name>
    <name evidence="2" type="ORF">CFX0092_A0316</name>
</gene>
<dbReference type="Gene3D" id="3.20.20.100">
    <property type="entry name" value="NADP-dependent oxidoreductase domain"/>
    <property type="match status" value="1"/>
</dbReference>
<protein>
    <submittedName>
        <fullName evidence="2">Pyridoxal 4-dehydrogenase</fullName>
        <ecNumber evidence="2">1.1.1.107</ecNumber>
    </submittedName>
</protein>
<evidence type="ECO:0000259" key="1">
    <source>
        <dbReference type="Pfam" id="PF00248"/>
    </source>
</evidence>
<dbReference type="PANTHER" id="PTHR43312:SF1">
    <property type="entry name" value="NADP-DEPENDENT OXIDOREDUCTASE DOMAIN-CONTAINING PROTEIN"/>
    <property type="match status" value="1"/>
</dbReference>
<dbReference type="PANTHER" id="PTHR43312">
    <property type="entry name" value="D-THREO-ALDOSE 1-DEHYDROGENASE"/>
    <property type="match status" value="1"/>
</dbReference>
<dbReference type="KEGG" id="pbf:CFX0092_A0316"/>
<reference evidence="2" key="1">
    <citation type="submission" date="2016-01" db="EMBL/GenBank/DDBJ databases">
        <authorList>
            <person name="Mcilroy J.S."/>
            <person name="Karst M S."/>
            <person name="Albertsen M."/>
        </authorList>
    </citation>
    <scope>NUCLEOTIDE SEQUENCE</scope>
    <source>
        <strain evidence="2">Cfx-K</strain>
    </source>
</reference>
<name>A0A161K2P9_9CHLR</name>
<dbReference type="Proteomes" id="UP000215027">
    <property type="component" value="Chromosome I"/>
</dbReference>
<keyword evidence="3" id="KW-1185">Reference proteome</keyword>
<dbReference type="InterPro" id="IPR053135">
    <property type="entry name" value="AKR2_Oxidoreductase"/>
</dbReference>
<organism evidence="2 3">
    <name type="scientific">Candidatus Promineifilum breve</name>
    <dbReference type="NCBI Taxonomy" id="1806508"/>
    <lineage>
        <taxon>Bacteria</taxon>
        <taxon>Bacillati</taxon>
        <taxon>Chloroflexota</taxon>
        <taxon>Ardenticatenia</taxon>
        <taxon>Candidatus Promineifilales</taxon>
        <taxon>Candidatus Promineifilaceae</taxon>
        <taxon>Candidatus Promineifilum</taxon>
    </lineage>
</organism>
<dbReference type="GO" id="GO:0050235">
    <property type="term" value="F:pyridoxal 4-dehydrogenase activity"/>
    <property type="evidence" value="ECO:0007669"/>
    <property type="project" value="UniProtKB-EC"/>
</dbReference>
<proteinExistence type="predicted"/>
<dbReference type="EC" id="1.1.1.107" evidence="2"/>
<evidence type="ECO:0000313" key="3">
    <source>
        <dbReference type="Proteomes" id="UP000215027"/>
    </source>
</evidence>
<dbReference type="InterPro" id="IPR036812">
    <property type="entry name" value="NAD(P)_OxRdtase_dom_sf"/>
</dbReference>
<evidence type="ECO:0000313" key="2">
    <source>
        <dbReference type="EMBL" id="CUS02197.2"/>
    </source>
</evidence>
<dbReference type="InterPro" id="IPR023210">
    <property type="entry name" value="NADP_OxRdtase_dom"/>
</dbReference>
<feature type="domain" description="NADP-dependent oxidoreductase" evidence="1">
    <location>
        <begin position="46"/>
        <end position="306"/>
    </location>
</feature>
<dbReference type="AlphaFoldDB" id="A0A161K2P9"/>
<dbReference type="RefSeq" id="WP_197699839.1">
    <property type="nucleotide sequence ID" value="NZ_LN890655.1"/>
</dbReference>
<dbReference type="CDD" id="cd19098">
    <property type="entry name" value="AKR_unchar"/>
    <property type="match status" value="1"/>
</dbReference>